<name>A0A9P7JNX1_9AGAM</name>
<dbReference type="OrthoDB" id="2402896at2759"/>
<dbReference type="GeneID" id="64694115"/>
<evidence type="ECO:0000313" key="2">
    <source>
        <dbReference type="Proteomes" id="UP000823399"/>
    </source>
</evidence>
<evidence type="ECO:0008006" key="3">
    <source>
        <dbReference type="Google" id="ProtNLM"/>
    </source>
</evidence>
<dbReference type="AlphaFoldDB" id="A0A9P7JNX1"/>
<comment type="caution">
    <text evidence="1">The sequence shown here is derived from an EMBL/GenBank/DDBJ whole genome shotgun (WGS) entry which is preliminary data.</text>
</comment>
<keyword evidence="2" id="KW-1185">Reference proteome</keyword>
<proteinExistence type="predicted"/>
<evidence type="ECO:0000313" key="1">
    <source>
        <dbReference type="EMBL" id="KAG2093763.1"/>
    </source>
</evidence>
<organism evidence="1 2">
    <name type="scientific">Suillus discolor</name>
    <dbReference type="NCBI Taxonomy" id="1912936"/>
    <lineage>
        <taxon>Eukaryota</taxon>
        <taxon>Fungi</taxon>
        <taxon>Dikarya</taxon>
        <taxon>Basidiomycota</taxon>
        <taxon>Agaricomycotina</taxon>
        <taxon>Agaricomycetes</taxon>
        <taxon>Agaricomycetidae</taxon>
        <taxon>Boletales</taxon>
        <taxon>Suillineae</taxon>
        <taxon>Suillaceae</taxon>
        <taxon>Suillus</taxon>
    </lineage>
</organism>
<accession>A0A9P7JNX1</accession>
<dbReference type="Proteomes" id="UP000823399">
    <property type="component" value="Unassembled WGS sequence"/>
</dbReference>
<dbReference type="RefSeq" id="XP_041287321.1">
    <property type="nucleotide sequence ID" value="XM_041431856.1"/>
</dbReference>
<dbReference type="EMBL" id="JABBWM010000083">
    <property type="protein sequence ID" value="KAG2093763.1"/>
    <property type="molecule type" value="Genomic_DNA"/>
</dbReference>
<reference evidence="1" key="1">
    <citation type="journal article" date="2020" name="New Phytol.">
        <title>Comparative genomics reveals dynamic genome evolution in host specialist ectomycorrhizal fungi.</title>
        <authorList>
            <person name="Lofgren L.A."/>
            <person name="Nguyen N.H."/>
            <person name="Vilgalys R."/>
            <person name="Ruytinx J."/>
            <person name="Liao H.L."/>
            <person name="Branco S."/>
            <person name="Kuo A."/>
            <person name="LaButti K."/>
            <person name="Lipzen A."/>
            <person name="Andreopoulos W."/>
            <person name="Pangilinan J."/>
            <person name="Riley R."/>
            <person name="Hundley H."/>
            <person name="Na H."/>
            <person name="Barry K."/>
            <person name="Grigoriev I.V."/>
            <person name="Stajich J.E."/>
            <person name="Kennedy P.G."/>
        </authorList>
    </citation>
    <scope>NUCLEOTIDE SEQUENCE</scope>
    <source>
        <strain evidence="1">FC423</strain>
    </source>
</reference>
<feature type="non-terminal residue" evidence="1">
    <location>
        <position position="1"/>
    </location>
</feature>
<gene>
    <name evidence="1" type="ORF">F5147DRAFT_585265</name>
</gene>
<sequence>IAVGSVFESIEEAQRCIYACEANRGHCWRRGQSKRVMAIDHSDHRRGKTIKTGCNAHVNLNLICGSTLWQVTLTNWDHNHPREIPPGGTIVRPPTTAQHQVVSEFATSNGFQRQHISTILANCFTDHPLEPKQVSNMINNARRQA</sequence>
<protein>
    <recommendedName>
        <fullName evidence="3">FAR1 domain-containing protein</fullName>
    </recommendedName>
</protein>